<evidence type="ECO:0000313" key="7">
    <source>
        <dbReference type="Proteomes" id="UP001524501"/>
    </source>
</evidence>
<dbReference type="NCBIfam" id="NF040873">
    <property type="entry name" value="AztA"/>
    <property type="match status" value="1"/>
</dbReference>
<evidence type="ECO:0000313" key="6">
    <source>
        <dbReference type="EMBL" id="MCQ4121147.1"/>
    </source>
</evidence>
<organism evidence="6 7">
    <name type="scientific">Rhodococcus tibetensis</name>
    <dbReference type="NCBI Taxonomy" id="2965064"/>
    <lineage>
        <taxon>Bacteria</taxon>
        <taxon>Bacillati</taxon>
        <taxon>Actinomycetota</taxon>
        <taxon>Actinomycetes</taxon>
        <taxon>Mycobacteriales</taxon>
        <taxon>Nocardiaceae</taxon>
        <taxon>Rhodococcus</taxon>
    </lineage>
</organism>
<dbReference type="InterPro" id="IPR003593">
    <property type="entry name" value="AAA+_ATPase"/>
</dbReference>
<gene>
    <name evidence="6" type="primary">aztA</name>
    <name evidence="6" type="ORF">NOF53_18595</name>
</gene>
<evidence type="ECO:0000256" key="3">
    <source>
        <dbReference type="ARBA" id="ARBA00022741"/>
    </source>
</evidence>
<dbReference type="Pfam" id="PF00005">
    <property type="entry name" value="ABC_tran"/>
    <property type="match status" value="1"/>
</dbReference>
<dbReference type="SMART" id="SM00382">
    <property type="entry name" value="AAA"/>
    <property type="match status" value="1"/>
</dbReference>
<dbReference type="RefSeq" id="WP_255971398.1">
    <property type="nucleotide sequence ID" value="NZ_JANFQF010000016.1"/>
</dbReference>
<dbReference type="InterPro" id="IPR003439">
    <property type="entry name" value="ABC_transporter-like_ATP-bd"/>
</dbReference>
<keyword evidence="7" id="KW-1185">Reference proteome</keyword>
<comment type="similarity">
    <text evidence="1">Belongs to the ABC transporter superfamily.</text>
</comment>
<dbReference type="InterPro" id="IPR027417">
    <property type="entry name" value="P-loop_NTPase"/>
</dbReference>
<keyword evidence="2" id="KW-0813">Transport</keyword>
<evidence type="ECO:0000259" key="5">
    <source>
        <dbReference type="PROSITE" id="PS50893"/>
    </source>
</evidence>
<dbReference type="GO" id="GO:0005524">
    <property type="term" value="F:ATP binding"/>
    <property type="evidence" value="ECO:0007669"/>
    <property type="project" value="UniProtKB-KW"/>
</dbReference>
<dbReference type="Gene3D" id="3.40.50.300">
    <property type="entry name" value="P-loop containing nucleotide triphosphate hydrolases"/>
    <property type="match status" value="1"/>
</dbReference>
<keyword evidence="4 6" id="KW-0067">ATP-binding</keyword>
<dbReference type="Proteomes" id="UP001524501">
    <property type="component" value="Unassembled WGS sequence"/>
</dbReference>
<dbReference type="InterPro" id="IPR017871">
    <property type="entry name" value="ABC_transporter-like_CS"/>
</dbReference>
<dbReference type="PROSITE" id="PS00211">
    <property type="entry name" value="ABC_TRANSPORTER_1"/>
    <property type="match status" value="1"/>
</dbReference>
<feature type="domain" description="ABC transporter" evidence="5">
    <location>
        <begin position="2"/>
        <end position="215"/>
    </location>
</feature>
<evidence type="ECO:0000256" key="1">
    <source>
        <dbReference type="ARBA" id="ARBA00005417"/>
    </source>
</evidence>
<sequence length="215" mass="22873">MIVVSELTVRYGASVALNRVSASFAEQTVTALVGHNGSGKSTLLHVLAGILRPTSGRIEGTLGQRVAYVPQRTVVGENLPLTVRELVGMGAWQRRGLWRRLTAHDRDAVKVALTRLGIADIAERQMSALSGGQRQRALLAQALVQRGDLLLLDEPTTGLDTQARAVINDVIDEEAARGAIVVVATHEPLDAERAGQTLTLTAGCLRMPTDTAVSA</sequence>
<evidence type="ECO:0000256" key="4">
    <source>
        <dbReference type="ARBA" id="ARBA00022840"/>
    </source>
</evidence>
<evidence type="ECO:0000256" key="2">
    <source>
        <dbReference type="ARBA" id="ARBA00022448"/>
    </source>
</evidence>
<reference evidence="6 7" key="1">
    <citation type="submission" date="2022-07" db="EMBL/GenBank/DDBJ databases">
        <title>Degradation activity of malathion, p-nitrophenol and potential low-temperature adaptation strategy of Rhodococcus sp. FXJ9.536.</title>
        <authorList>
            <person name="Huang J."/>
            <person name="Huang Y."/>
        </authorList>
    </citation>
    <scope>NUCLEOTIDE SEQUENCE [LARGE SCALE GENOMIC DNA]</scope>
    <source>
        <strain evidence="6 7">FXJ9.536</strain>
    </source>
</reference>
<accession>A0ABT1QG22</accession>
<dbReference type="PANTHER" id="PTHR42734:SF5">
    <property type="entry name" value="IRON TRANSPORT SYSTEM ATP-BINDING PROTEIN HI_0361-RELATED"/>
    <property type="match status" value="1"/>
</dbReference>
<protein>
    <submittedName>
        <fullName evidence="6">Zinc ABC transporter ATP-binding protein AztA</fullName>
    </submittedName>
</protein>
<dbReference type="InterPro" id="IPR050153">
    <property type="entry name" value="Metal_Ion_Import_ABC"/>
</dbReference>
<keyword evidence="3" id="KW-0547">Nucleotide-binding</keyword>
<proteinExistence type="inferred from homology"/>
<dbReference type="PROSITE" id="PS50893">
    <property type="entry name" value="ABC_TRANSPORTER_2"/>
    <property type="match status" value="1"/>
</dbReference>
<dbReference type="InterPro" id="IPR047748">
    <property type="entry name" value="AztA-like"/>
</dbReference>
<dbReference type="PANTHER" id="PTHR42734">
    <property type="entry name" value="METAL TRANSPORT SYSTEM ATP-BINDING PROTEIN TM_0124-RELATED"/>
    <property type="match status" value="1"/>
</dbReference>
<name>A0ABT1QG22_9NOCA</name>
<comment type="caution">
    <text evidence="6">The sequence shown here is derived from an EMBL/GenBank/DDBJ whole genome shotgun (WGS) entry which is preliminary data.</text>
</comment>
<dbReference type="EMBL" id="JANFQF010000016">
    <property type="protein sequence ID" value="MCQ4121147.1"/>
    <property type="molecule type" value="Genomic_DNA"/>
</dbReference>
<dbReference type="SUPFAM" id="SSF52540">
    <property type="entry name" value="P-loop containing nucleoside triphosphate hydrolases"/>
    <property type="match status" value="1"/>
</dbReference>